<evidence type="ECO:0000313" key="2">
    <source>
        <dbReference type="Proteomes" id="UP000027195"/>
    </source>
</evidence>
<dbReference type="HOGENOM" id="CLU_2687489_0_0_1"/>
<accession>A0A067LXQ9</accession>
<evidence type="ECO:0000313" key="1">
    <source>
        <dbReference type="EMBL" id="KDQ07999.1"/>
    </source>
</evidence>
<proteinExistence type="predicted"/>
<dbReference type="AlphaFoldDB" id="A0A067LXQ9"/>
<keyword evidence="2" id="KW-1185">Reference proteome</keyword>
<sequence length="74" mass="7687">MGRPTSLRATCGSVGAGYASFVVASTVSPPAMISSCSVTSLSSQCSPPLEIQSVCHSEICSGLRAWKCTNYMHT</sequence>
<dbReference type="InParanoid" id="A0A067LXQ9"/>
<protein>
    <submittedName>
        <fullName evidence="1">Uncharacterized protein</fullName>
    </submittedName>
</protein>
<dbReference type="Proteomes" id="UP000027195">
    <property type="component" value="Unassembled WGS sequence"/>
</dbReference>
<reference evidence="2" key="1">
    <citation type="journal article" date="2014" name="Proc. Natl. Acad. Sci. U.S.A.">
        <title>Extensive sampling of basidiomycete genomes demonstrates inadequacy of the white-rot/brown-rot paradigm for wood decay fungi.</title>
        <authorList>
            <person name="Riley R."/>
            <person name="Salamov A.A."/>
            <person name="Brown D.W."/>
            <person name="Nagy L.G."/>
            <person name="Floudas D."/>
            <person name="Held B.W."/>
            <person name="Levasseur A."/>
            <person name="Lombard V."/>
            <person name="Morin E."/>
            <person name="Otillar R."/>
            <person name="Lindquist E.A."/>
            <person name="Sun H."/>
            <person name="LaButti K.M."/>
            <person name="Schmutz J."/>
            <person name="Jabbour D."/>
            <person name="Luo H."/>
            <person name="Baker S.E."/>
            <person name="Pisabarro A.G."/>
            <person name="Walton J.D."/>
            <person name="Blanchette R.A."/>
            <person name="Henrissat B."/>
            <person name="Martin F."/>
            <person name="Cullen D."/>
            <person name="Hibbett D.S."/>
            <person name="Grigoriev I.V."/>
        </authorList>
    </citation>
    <scope>NUCLEOTIDE SEQUENCE [LARGE SCALE GENOMIC DNA]</scope>
    <source>
        <strain evidence="2">FD-172 SS1</strain>
    </source>
</reference>
<dbReference type="EMBL" id="KL198097">
    <property type="protein sequence ID" value="KDQ07999.1"/>
    <property type="molecule type" value="Genomic_DNA"/>
</dbReference>
<name>A0A067LXQ9_BOTB1</name>
<gene>
    <name evidence="1" type="ORF">BOTBODRAFT_587838</name>
</gene>
<organism evidence="1 2">
    <name type="scientific">Botryobasidium botryosum (strain FD-172 SS1)</name>
    <dbReference type="NCBI Taxonomy" id="930990"/>
    <lineage>
        <taxon>Eukaryota</taxon>
        <taxon>Fungi</taxon>
        <taxon>Dikarya</taxon>
        <taxon>Basidiomycota</taxon>
        <taxon>Agaricomycotina</taxon>
        <taxon>Agaricomycetes</taxon>
        <taxon>Cantharellales</taxon>
        <taxon>Botryobasidiaceae</taxon>
        <taxon>Botryobasidium</taxon>
    </lineage>
</organism>